<accession>A0A916WAD4</accession>
<evidence type="ECO:0000313" key="2">
    <source>
        <dbReference type="Proteomes" id="UP000636264"/>
    </source>
</evidence>
<keyword evidence="2" id="KW-1185">Reference proteome</keyword>
<evidence type="ECO:0000313" key="1">
    <source>
        <dbReference type="EMBL" id="GGA82307.1"/>
    </source>
</evidence>
<organism evidence="1 2">
    <name type="scientific">Nitratireductor aestuarii</name>
    <dbReference type="NCBI Taxonomy" id="1735103"/>
    <lineage>
        <taxon>Bacteria</taxon>
        <taxon>Pseudomonadati</taxon>
        <taxon>Pseudomonadota</taxon>
        <taxon>Alphaproteobacteria</taxon>
        <taxon>Hyphomicrobiales</taxon>
        <taxon>Phyllobacteriaceae</taxon>
        <taxon>Nitratireductor</taxon>
    </lineage>
</organism>
<proteinExistence type="predicted"/>
<comment type="caution">
    <text evidence="1">The sequence shown here is derived from an EMBL/GenBank/DDBJ whole genome shotgun (WGS) entry which is preliminary data.</text>
</comment>
<reference evidence="1" key="1">
    <citation type="journal article" date="2014" name="Int. J. Syst. Evol. Microbiol.">
        <title>Complete genome sequence of Corynebacterium casei LMG S-19264T (=DSM 44701T), isolated from a smear-ripened cheese.</title>
        <authorList>
            <consortium name="US DOE Joint Genome Institute (JGI-PGF)"/>
            <person name="Walter F."/>
            <person name="Albersmeier A."/>
            <person name="Kalinowski J."/>
            <person name="Ruckert C."/>
        </authorList>
    </citation>
    <scope>NUCLEOTIDE SEQUENCE</scope>
    <source>
        <strain evidence="1">CGMCC 1.15320</strain>
    </source>
</reference>
<reference evidence="1" key="2">
    <citation type="submission" date="2020-09" db="EMBL/GenBank/DDBJ databases">
        <authorList>
            <person name="Sun Q."/>
            <person name="Zhou Y."/>
        </authorList>
    </citation>
    <scope>NUCLEOTIDE SEQUENCE</scope>
    <source>
        <strain evidence="1">CGMCC 1.15320</strain>
    </source>
</reference>
<dbReference type="AlphaFoldDB" id="A0A916WAD4"/>
<name>A0A916WAD4_9HYPH</name>
<gene>
    <name evidence="1" type="ORF">GCM10011385_40670</name>
</gene>
<dbReference type="EMBL" id="BMIF01000025">
    <property type="protein sequence ID" value="GGA82307.1"/>
    <property type="molecule type" value="Genomic_DNA"/>
</dbReference>
<protein>
    <submittedName>
        <fullName evidence="1">Uncharacterized protein</fullName>
    </submittedName>
</protein>
<sequence length="77" mass="8394">MIRARIDLSTGEAEINNMAELEELIASDPLLAADALADVLRDLQNAYARAMRLLSVEAELWAGKDGEDAEFPKCDCA</sequence>
<dbReference type="Proteomes" id="UP000636264">
    <property type="component" value="Unassembled WGS sequence"/>
</dbReference>